<evidence type="ECO:0000256" key="6">
    <source>
        <dbReference type="ARBA" id="ARBA00022840"/>
    </source>
</evidence>
<evidence type="ECO:0000256" key="5">
    <source>
        <dbReference type="ARBA" id="ARBA00022741"/>
    </source>
</evidence>
<dbReference type="SUPFAM" id="SSF55008">
    <property type="entry name" value="HMA, heavy metal-associated domain"/>
    <property type="match status" value="1"/>
</dbReference>
<feature type="transmembrane region" description="Helical" evidence="10">
    <location>
        <begin position="345"/>
        <end position="367"/>
    </location>
</feature>
<dbReference type="Proteomes" id="UP000709466">
    <property type="component" value="Unassembled WGS sequence"/>
</dbReference>
<comment type="caution">
    <text evidence="12">The sequence shown here is derived from an EMBL/GenBank/DDBJ whole genome shotgun (WGS) entry which is preliminary data.</text>
</comment>
<dbReference type="Gene3D" id="3.40.50.1000">
    <property type="entry name" value="HAD superfamily/HAD-like"/>
    <property type="match status" value="1"/>
</dbReference>
<keyword evidence="5 10" id="KW-0547">Nucleotide-binding</keyword>
<keyword evidence="4 10" id="KW-0479">Metal-binding</keyword>
<dbReference type="InterPro" id="IPR001757">
    <property type="entry name" value="P_typ_ATPase"/>
</dbReference>
<dbReference type="SUPFAM" id="SSF81653">
    <property type="entry name" value="Calcium ATPase, transduction domain A"/>
    <property type="match status" value="1"/>
</dbReference>
<dbReference type="PANTHER" id="PTHR43520:SF8">
    <property type="entry name" value="P-TYPE CU(+) TRANSPORTER"/>
    <property type="match status" value="1"/>
</dbReference>
<dbReference type="Pfam" id="PF00122">
    <property type="entry name" value="E1-E2_ATPase"/>
    <property type="match status" value="1"/>
</dbReference>
<dbReference type="InterPro" id="IPR008250">
    <property type="entry name" value="ATPase_P-typ_transduc_dom_A_sf"/>
</dbReference>
<comment type="similarity">
    <text evidence="2 10">Belongs to the cation transport ATPase (P-type) (TC 3.A.3) family. Type IB subfamily.</text>
</comment>
<feature type="domain" description="HMA" evidence="11">
    <location>
        <begin position="3"/>
        <end position="67"/>
    </location>
</feature>
<dbReference type="InterPro" id="IPR059000">
    <property type="entry name" value="ATPase_P-type_domA"/>
</dbReference>
<keyword evidence="9 10" id="KW-0472">Membrane</keyword>
<dbReference type="Gene3D" id="2.70.150.10">
    <property type="entry name" value="Calcium-transporting ATPase, cytoplasmic transduction domain A"/>
    <property type="match status" value="1"/>
</dbReference>
<keyword evidence="3 10" id="KW-0812">Transmembrane</keyword>
<dbReference type="PROSITE" id="PS50846">
    <property type="entry name" value="HMA_2"/>
    <property type="match status" value="1"/>
</dbReference>
<keyword evidence="8 10" id="KW-1133">Transmembrane helix</keyword>
<keyword evidence="13" id="KW-1185">Reference proteome</keyword>
<dbReference type="InterPro" id="IPR018303">
    <property type="entry name" value="ATPase_P-typ_P_site"/>
</dbReference>
<dbReference type="RefSeq" id="WP_167635737.1">
    <property type="nucleotide sequence ID" value="NZ_JAATOP010000001.1"/>
</dbReference>
<dbReference type="InterPro" id="IPR036412">
    <property type="entry name" value="HAD-like_sf"/>
</dbReference>
<dbReference type="InterPro" id="IPR023298">
    <property type="entry name" value="ATPase_P-typ_TM_dom_sf"/>
</dbReference>
<evidence type="ECO:0000256" key="10">
    <source>
        <dbReference type="RuleBase" id="RU362081"/>
    </source>
</evidence>
<feature type="transmembrane region" description="Helical" evidence="10">
    <location>
        <begin position="88"/>
        <end position="111"/>
    </location>
</feature>
<evidence type="ECO:0000256" key="8">
    <source>
        <dbReference type="ARBA" id="ARBA00022989"/>
    </source>
</evidence>
<dbReference type="PRINTS" id="PR00943">
    <property type="entry name" value="CUATPASE"/>
</dbReference>
<dbReference type="NCBIfam" id="TIGR01511">
    <property type="entry name" value="ATPase-IB1_Cu"/>
    <property type="match status" value="1"/>
</dbReference>
<dbReference type="Gene3D" id="3.40.1110.10">
    <property type="entry name" value="Calcium-transporting ATPase, cytoplasmic domain N"/>
    <property type="match status" value="1"/>
</dbReference>
<dbReference type="SUPFAM" id="SSF56784">
    <property type="entry name" value="HAD-like"/>
    <property type="match status" value="1"/>
</dbReference>
<dbReference type="SFLD" id="SFLDF00027">
    <property type="entry name" value="p-type_atpase"/>
    <property type="match status" value="1"/>
</dbReference>
<evidence type="ECO:0000256" key="7">
    <source>
        <dbReference type="ARBA" id="ARBA00022967"/>
    </source>
</evidence>
<feature type="transmembrane region" description="Helical" evidence="10">
    <location>
        <begin position="117"/>
        <end position="140"/>
    </location>
</feature>
<evidence type="ECO:0000256" key="4">
    <source>
        <dbReference type="ARBA" id="ARBA00022723"/>
    </source>
</evidence>
<dbReference type="Gene3D" id="3.30.70.100">
    <property type="match status" value="1"/>
</dbReference>
<evidence type="ECO:0000256" key="9">
    <source>
        <dbReference type="ARBA" id="ARBA00023136"/>
    </source>
</evidence>
<keyword evidence="6 10" id="KW-0067">ATP-binding</keyword>
<dbReference type="Pfam" id="PF00403">
    <property type="entry name" value="HMA"/>
    <property type="match status" value="1"/>
</dbReference>
<keyword evidence="10" id="KW-1003">Cell membrane</keyword>
<evidence type="ECO:0000256" key="2">
    <source>
        <dbReference type="ARBA" id="ARBA00006024"/>
    </source>
</evidence>
<evidence type="ECO:0000313" key="12">
    <source>
        <dbReference type="EMBL" id="NIY70841.1"/>
    </source>
</evidence>
<feature type="transmembrane region" description="Helical" evidence="10">
    <location>
        <begin position="683"/>
        <end position="702"/>
    </location>
</feature>
<dbReference type="NCBIfam" id="TIGR01525">
    <property type="entry name" value="ATPase-IB_hvy"/>
    <property type="match status" value="1"/>
</dbReference>
<comment type="subcellular location">
    <subcellularLocation>
        <location evidence="10">Cell membrane</location>
    </subcellularLocation>
    <subcellularLocation>
        <location evidence="1">Endomembrane system</location>
        <topology evidence="1">Multi-pass membrane protein</topology>
    </subcellularLocation>
</comment>
<dbReference type="InterPro" id="IPR036163">
    <property type="entry name" value="HMA_dom_sf"/>
</dbReference>
<dbReference type="InterPro" id="IPR023299">
    <property type="entry name" value="ATPase_P-typ_cyto_dom_N"/>
</dbReference>
<evidence type="ECO:0000256" key="1">
    <source>
        <dbReference type="ARBA" id="ARBA00004127"/>
    </source>
</evidence>
<dbReference type="SFLD" id="SFLDG00002">
    <property type="entry name" value="C1.7:_P-type_atpase_like"/>
    <property type="match status" value="1"/>
</dbReference>
<dbReference type="EMBL" id="JAATOP010000001">
    <property type="protein sequence ID" value="NIY70841.1"/>
    <property type="molecule type" value="Genomic_DNA"/>
</dbReference>
<dbReference type="PROSITE" id="PS00154">
    <property type="entry name" value="ATPASE_E1_E2"/>
    <property type="match status" value="1"/>
</dbReference>
<dbReference type="NCBIfam" id="TIGR01494">
    <property type="entry name" value="ATPase_P-type"/>
    <property type="match status" value="1"/>
</dbReference>
<dbReference type="InterPro" id="IPR023214">
    <property type="entry name" value="HAD_sf"/>
</dbReference>
<name>A0ABX0VST3_9RHOB</name>
<feature type="transmembrane region" description="Helical" evidence="10">
    <location>
        <begin position="373"/>
        <end position="394"/>
    </location>
</feature>
<feature type="transmembrane region" description="Helical" evidence="10">
    <location>
        <begin position="708"/>
        <end position="730"/>
    </location>
</feature>
<gene>
    <name evidence="12" type="ORF">HCZ30_00160</name>
</gene>
<reference evidence="12 13" key="1">
    <citation type="submission" date="2020-03" db="EMBL/GenBank/DDBJ databases">
        <title>Bacterial isolates of synthetic phycosphere.</title>
        <authorList>
            <person name="Fu H."/>
            <person name="Moran M.A."/>
        </authorList>
    </citation>
    <scope>NUCLEOTIDE SEQUENCE [LARGE SCALE GENOMIC DNA]</scope>
    <source>
        <strain evidence="12 13">HF1</strain>
    </source>
</reference>
<protein>
    <submittedName>
        <fullName evidence="12">Copper-translocating P-type ATPase</fullName>
    </submittedName>
</protein>
<keyword evidence="7" id="KW-1278">Translocase</keyword>
<dbReference type="SFLD" id="SFLDS00003">
    <property type="entry name" value="Haloacid_Dehalogenase"/>
    <property type="match status" value="1"/>
</dbReference>
<accession>A0ABX0VST3</accession>
<evidence type="ECO:0000313" key="13">
    <source>
        <dbReference type="Proteomes" id="UP000709466"/>
    </source>
</evidence>
<organism evidence="12 13">
    <name type="scientific">Marivivens donghaensis</name>
    <dbReference type="NCBI Taxonomy" id="1699413"/>
    <lineage>
        <taxon>Bacteria</taxon>
        <taxon>Pseudomonadati</taxon>
        <taxon>Pseudomonadota</taxon>
        <taxon>Alphaproteobacteria</taxon>
        <taxon>Rhodobacterales</taxon>
        <taxon>Paracoccaceae</taxon>
        <taxon>Marivivens group</taxon>
        <taxon>Marivivens</taxon>
    </lineage>
</organism>
<dbReference type="SUPFAM" id="SSF81665">
    <property type="entry name" value="Calcium ATPase, transmembrane domain M"/>
    <property type="match status" value="1"/>
</dbReference>
<dbReference type="PANTHER" id="PTHR43520">
    <property type="entry name" value="ATP7, ISOFORM B"/>
    <property type="match status" value="1"/>
</dbReference>
<dbReference type="CDD" id="cd00371">
    <property type="entry name" value="HMA"/>
    <property type="match status" value="1"/>
</dbReference>
<dbReference type="InterPro" id="IPR006121">
    <property type="entry name" value="HMA_dom"/>
</dbReference>
<feature type="transmembrane region" description="Helical" evidence="10">
    <location>
        <begin position="161"/>
        <end position="182"/>
    </location>
</feature>
<dbReference type="InterPro" id="IPR027256">
    <property type="entry name" value="P-typ_ATPase_IB"/>
</dbReference>
<proteinExistence type="inferred from homology"/>
<dbReference type="Pfam" id="PF00702">
    <property type="entry name" value="Hydrolase"/>
    <property type="match status" value="1"/>
</dbReference>
<dbReference type="CDD" id="cd02094">
    <property type="entry name" value="P-type_ATPase_Cu-like"/>
    <property type="match status" value="1"/>
</dbReference>
<dbReference type="PRINTS" id="PR00119">
    <property type="entry name" value="CATATPASE"/>
</dbReference>
<dbReference type="InterPro" id="IPR044492">
    <property type="entry name" value="P_typ_ATPase_HD_dom"/>
</dbReference>
<feature type="transmembrane region" description="Helical" evidence="10">
    <location>
        <begin position="194"/>
        <end position="211"/>
    </location>
</feature>
<evidence type="ECO:0000256" key="3">
    <source>
        <dbReference type="ARBA" id="ARBA00022692"/>
    </source>
</evidence>
<evidence type="ECO:0000259" key="11">
    <source>
        <dbReference type="PROSITE" id="PS50846"/>
    </source>
</evidence>
<sequence length="741" mass="77794">MSDEVTLNIEGMTCASCVSRVEKIAGRVNGVEAVSVNLATEKAKVLMDGGRLDDVIEALTNAGFPASKPADEQPTTASKKMSESRQMALRLLVAAALTIPVAFVEMGGHLVPPLHDAIMGIVGMQNLRLVEFILTTLLILGPGRVFFAKGIPSLLRGGPEMNSLVALGAGAAYLYSIVATFWPSALPSETNSVYYEAAMVIMTLILLGRTLEARAKGRAGAAIEALLNLAPETAIVVNDDVETETPVSEIRRGQILLVRPGSKFPLDGEVISGSTFADESMITGEPMPVEKGVGDTLVGGTINGMGVVRMKVTATGKDTVLARIVAMVQDAQSAKLPIQTQVDKVTAVFVPVVIAIAALTFLTWLILGPSLQYALVAGVSVLIIACPCAMGLATPTSIMVGTGRAAELGILFRQGDALQRFAEVTTVAFDKTGTLTKGKPSLVTMLSDNRADAISIMAGVEQNSEHPLAHAIMTEAKENRIEPARITDFRTLPGLGVEGNMEGRRVVVGSERLMREKGVPISGYTARSSAMALEGQSPFFAAVDNELLAVVGVADPVKPEAGEAISQLHDRDIYTIMITGDNAATASVVARQLNINRFVAEVAPEGKVGAIRDAQSHGPVAFIGDGINDAPALAQADVGVAVGSGTDVAIQTADVVLMSSDIRLAAAAWRMSRAVMRNIRQNLFWAFAYNVVLIPVAAGVLYPTFGIMLSPMLGAGAMAFSSIFVVGNALRLRSYSAGRTA</sequence>